<keyword evidence="1" id="KW-0472">Membrane</keyword>
<feature type="transmembrane region" description="Helical" evidence="1">
    <location>
        <begin position="72"/>
        <end position="87"/>
    </location>
</feature>
<protein>
    <recommendedName>
        <fullName evidence="4">DUF4956 domain-containing protein</fullName>
    </recommendedName>
</protein>
<name>A0A1G2P5M2_9BACT</name>
<accession>A0A1G2P5M2</accession>
<evidence type="ECO:0008006" key="4">
    <source>
        <dbReference type="Google" id="ProtNLM"/>
    </source>
</evidence>
<feature type="transmembrane region" description="Helical" evidence="1">
    <location>
        <begin position="14"/>
        <end position="37"/>
    </location>
</feature>
<sequence length="226" mass="25627">MDISGFYNLNPTELSAAVIFFNLFFSLVLQLVIVYVYKKTRHGLSHSQSFIFTIIIVGTLCTAIMMAVQNNIVGAFAIFAAFTLIRFRTILKEPSDLAYVFFALVIGIASGMSHYSLALITVLFLSLIIYLFHRFGFGNISDNFDYLFIFSADDTFSLDAVKQFLGENVESHELLRARYNGGDRNEFSMSIRLKESDDLNKITDFLKKTRSIKKLEVMTGKSTSEY</sequence>
<comment type="caution">
    <text evidence="2">The sequence shown here is derived from an EMBL/GenBank/DDBJ whole genome shotgun (WGS) entry which is preliminary data.</text>
</comment>
<dbReference type="EMBL" id="MHSK01000003">
    <property type="protein sequence ID" value="OHA42932.1"/>
    <property type="molecule type" value="Genomic_DNA"/>
</dbReference>
<dbReference type="AlphaFoldDB" id="A0A1G2P5M2"/>
<keyword evidence="1" id="KW-0812">Transmembrane</keyword>
<reference evidence="2 3" key="1">
    <citation type="journal article" date="2016" name="Nat. Commun.">
        <title>Thousands of microbial genomes shed light on interconnected biogeochemical processes in an aquifer system.</title>
        <authorList>
            <person name="Anantharaman K."/>
            <person name="Brown C.T."/>
            <person name="Hug L.A."/>
            <person name="Sharon I."/>
            <person name="Castelle C.J."/>
            <person name="Probst A.J."/>
            <person name="Thomas B.C."/>
            <person name="Singh A."/>
            <person name="Wilkins M.J."/>
            <person name="Karaoz U."/>
            <person name="Brodie E.L."/>
            <person name="Williams K.H."/>
            <person name="Hubbard S.S."/>
            <person name="Banfield J.F."/>
        </authorList>
    </citation>
    <scope>NUCLEOTIDE SEQUENCE [LARGE SCALE GENOMIC DNA]</scope>
</reference>
<evidence type="ECO:0000313" key="2">
    <source>
        <dbReference type="EMBL" id="OHA42932.1"/>
    </source>
</evidence>
<feature type="transmembrane region" description="Helical" evidence="1">
    <location>
        <begin position="99"/>
        <end position="132"/>
    </location>
</feature>
<gene>
    <name evidence="2" type="ORF">A3G52_02340</name>
</gene>
<organism evidence="2 3">
    <name type="scientific">Candidatus Taylorbacteria bacterium RIFCSPLOWO2_12_FULL_43_20</name>
    <dbReference type="NCBI Taxonomy" id="1802332"/>
    <lineage>
        <taxon>Bacteria</taxon>
        <taxon>Candidatus Tayloriibacteriota</taxon>
    </lineage>
</organism>
<dbReference type="Proteomes" id="UP000177269">
    <property type="component" value="Unassembled WGS sequence"/>
</dbReference>
<keyword evidence="1" id="KW-1133">Transmembrane helix</keyword>
<evidence type="ECO:0000256" key="1">
    <source>
        <dbReference type="SAM" id="Phobius"/>
    </source>
</evidence>
<evidence type="ECO:0000313" key="3">
    <source>
        <dbReference type="Proteomes" id="UP000177269"/>
    </source>
</evidence>
<feature type="transmembrane region" description="Helical" evidence="1">
    <location>
        <begin position="49"/>
        <end position="66"/>
    </location>
</feature>
<dbReference type="InterPro" id="IPR032531">
    <property type="entry name" value="DUF4956"/>
</dbReference>
<proteinExistence type="predicted"/>
<dbReference type="Pfam" id="PF16316">
    <property type="entry name" value="DUF4956"/>
    <property type="match status" value="1"/>
</dbReference>